<dbReference type="InterPro" id="IPR038765">
    <property type="entry name" value="Papain-like_cys_pep_sf"/>
</dbReference>
<dbReference type="SUPFAM" id="SSF54001">
    <property type="entry name" value="Cysteine proteinases"/>
    <property type="match status" value="1"/>
</dbReference>
<gene>
    <name evidence="1" type="ORF">GSONMT00007007001</name>
</gene>
<name>A0A060XZG3_ONCMY</name>
<sequence length="184" mass="20870">MVTEPPHSQQPGACHSFVQEHFQAQYKSSLTCPHCHKQSNTFDPFLCISLPIPLRHTRSLCVTLVFSTKGQRYLRIGLAVPLFGSLAFLRRMLADEGKISPDQVILTEIYTTGFQRSFFDEEDLTCIAETDIIYAFQAPPLYIRGGSALLSGNRSNNYIFQGHSDQYHHYHPRSSNRICPFSTV</sequence>
<dbReference type="PANTHER" id="PTHR21646">
    <property type="entry name" value="UBIQUITIN CARBOXYL-TERMINAL HYDROLASE"/>
    <property type="match status" value="1"/>
</dbReference>
<dbReference type="PANTHER" id="PTHR21646:SF20">
    <property type="entry name" value="UBIQUITIN CARBOXYL-TERMINAL HYDROLASE 43"/>
    <property type="match status" value="1"/>
</dbReference>
<proteinExistence type="predicted"/>
<accession>A0A060XZG3</accession>
<dbReference type="AlphaFoldDB" id="A0A060XZG3"/>
<dbReference type="Gene3D" id="3.90.70.10">
    <property type="entry name" value="Cysteine proteinases"/>
    <property type="match status" value="1"/>
</dbReference>
<reference evidence="1" key="1">
    <citation type="journal article" date="2014" name="Nat. Commun.">
        <title>The rainbow trout genome provides novel insights into evolution after whole-genome duplication in vertebrates.</title>
        <authorList>
            <person name="Berthelot C."/>
            <person name="Brunet F."/>
            <person name="Chalopin D."/>
            <person name="Juanchich A."/>
            <person name="Bernard M."/>
            <person name="Noel B."/>
            <person name="Bento P."/>
            <person name="Da Silva C."/>
            <person name="Labadie K."/>
            <person name="Alberti A."/>
            <person name="Aury J.M."/>
            <person name="Louis A."/>
            <person name="Dehais P."/>
            <person name="Bardou P."/>
            <person name="Montfort J."/>
            <person name="Klopp C."/>
            <person name="Cabau C."/>
            <person name="Gaspin C."/>
            <person name="Thorgaard G.H."/>
            <person name="Boussaha M."/>
            <person name="Quillet E."/>
            <person name="Guyomard R."/>
            <person name="Galiana D."/>
            <person name="Bobe J."/>
            <person name="Volff J.N."/>
            <person name="Genet C."/>
            <person name="Wincker P."/>
            <person name="Jaillon O."/>
            <person name="Roest Crollius H."/>
            <person name="Guiguen Y."/>
        </authorList>
    </citation>
    <scope>NUCLEOTIDE SEQUENCE [LARGE SCALE GENOMIC DNA]</scope>
</reference>
<dbReference type="EMBL" id="FR906574">
    <property type="protein sequence ID" value="CDQ84851.1"/>
    <property type="molecule type" value="Genomic_DNA"/>
</dbReference>
<evidence type="ECO:0008006" key="3">
    <source>
        <dbReference type="Google" id="ProtNLM"/>
    </source>
</evidence>
<evidence type="ECO:0000313" key="2">
    <source>
        <dbReference type="Proteomes" id="UP000193380"/>
    </source>
</evidence>
<dbReference type="STRING" id="8022.A0A060XZG3"/>
<dbReference type="Proteomes" id="UP000193380">
    <property type="component" value="Unassembled WGS sequence"/>
</dbReference>
<reference evidence="1" key="2">
    <citation type="submission" date="2014-03" db="EMBL/GenBank/DDBJ databases">
        <authorList>
            <person name="Genoscope - CEA"/>
        </authorList>
    </citation>
    <scope>NUCLEOTIDE SEQUENCE</scope>
</reference>
<evidence type="ECO:0000313" key="1">
    <source>
        <dbReference type="EMBL" id="CDQ84851.1"/>
    </source>
</evidence>
<dbReference type="InterPro" id="IPR050185">
    <property type="entry name" value="Ub_carboxyl-term_hydrolase"/>
</dbReference>
<dbReference type="PaxDb" id="8022-A0A060XZG3"/>
<protein>
    <recommendedName>
        <fullName evidence="3">USP domain-containing protein</fullName>
    </recommendedName>
</protein>
<organism evidence="1 2">
    <name type="scientific">Oncorhynchus mykiss</name>
    <name type="common">Rainbow trout</name>
    <name type="synonym">Salmo gairdneri</name>
    <dbReference type="NCBI Taxonomy" id="8022"/>
    <lineage>
        <taxon>Eukaryota</taxon>
        <taxon>Metazoa</taxon>
        <taxon>Chordata</taxon>
        <taxon>Craniata</taxon>
        <taxon>Vertebrata</taxon>
        <taxon>Euteleostomi</taxon>
        <taxon>Actinopterygii</taxon>
        <taxon>Neopterygii</taxon>
        <taxon>Teleostei</taxon>
        <taxon>Protacanthopterygii</taxon>
        <taxon>Salmoniformes</taxon>
        <taxon>Salmonidae</taxon>
        <taxon>Salmoninae</taxon>
        <taxon>Oncorhynchus</taxon>
    </lineage>
</organism>